<sequence>YLERYLPKTLDEGATRELIDRTIAELGADADTPAGKVIGAVMRSGEDLDGALVNRLVREALEA</sequence>
<accession>A0A3B0TIK1</accession>
<dbReference type="EMBL" id="UOEI01000493">
    <property type="protein sequence ID" value="VAW06876.1"/>
    <property type="molecule type" value="Genomic_DNA"/>
</dbReference>
<feature type="non-terminal residue" evidence="1">
    <location>
        <position position="1"/>
    </location>
</feature>
<evidence type="ECO:0000313" key="1">
    <source>
        <dbReference type="EMBL" id="VAW06876.1"/>
    </source>
</evidence>
<organism evidence="1">
    <name type="scientific">hydrothermal vent metagenome</name>
    <dbReference type="NCBI Taxonomy" id="652676"/>
    <lineage>
        <taxon>unclassified sequences</taxon>
        <taxon>metagenomes</taxon>
        <taxon>ecological metagenomes</taxon>
    </lineage>
</organism>
<proteinExistence type="predicted"/>
<dbReference type="GO" id="GO:0016884">
    <property type="term" value="F:carbon-nitrogen ligase activity, with glutamine as amido-N-donor"/>
    <property type="evidence" value="ECO:0007669"/>
    <property type="project" value="InterPro"/>
</dbReference>
<dbReference type="InterPro" id="IPR019004">
    <property type="entry name" value="YqeY/Aim41"/>
</dbReference>
<dbReference type="Pfam" id="PF09424">
    <property type="entry name" value="YqeY"/>
    <property type="match status" value="1"/>
</dbReference>
<dbReference type="Gene3D" id="1.10.10.410">
    <property type="match status" value="1"/>
</dbReference>
<gene>
    <name evidence="1" type="ORF">MNBD_ACTINO01-155</name>
</gene>
<dbReference type="InterPro" id="IPR003789">
    <property type="entry name" value="Asn/Gln_tRNA_amidoTrase-B-like"/>
</dbReference>
<reference evidence="1" key="1">
    <citation type="submission" date="2018-06" db="EMBL/GenBank/DDBJ databases">
        <authorList>
            <person name="Zhirakovskaya E."/>
        </authorList>
    </citation>
    <scope>NUCLEOTIDE SEQUENCE</scope>
</reference>
<dbReference type="AlphaFoldDB" id="A0A3B0TIK1"/>
<dbReference type="SUPFAM" id="SSF89095">
    <property type="entry name" value="GatB/YqeY motif"/>
    <property type="match status" value="1"/>
</dbReference>
<name>A0A3B0TIK1_9ZZZZ</name>
<protein>
    <submittedName>
        <fullName evidence="1">Uncharacterized protein</fullName>
    </submittedName>
</protein>
<dbReference type="InterPro" id="IPR023168">
    <property type="entry name" value="GatB_Yqey_C_2"/>
</dbReference>